<evidence type="ECO:0000313" key="3">
    <source>
        <dbReference type="EMBL" id="VUX46529.1"/>
    </source>
</evidence>
<feature type="compositionally biased region" description="Basic and acidic residues" evidence="2">
    <location>
        <begin position="248"/>
        <end position="258"/>
    </location>
</feature>
<proteinExistence type="predicted"/>
<gene>
    <name evidence="3" type="ORF">DF3PA_230031</name>
</gene>
<keyword evidence="1" id="KW-0175">Coiled coil</keyword>
<reference evidence="3" key="1">
    <citation type="submission" date="2018-11" db="EMBL/GenBank/DDBJ databases">
        <authorList>
            <person name="Onetto C."/>
        </authorList>
    </citation>
    <scope>NUCLEOTIDE SEQUENCE [LARGE SCALE GENOMIC DNA]</scope>
</reference>
<dbReference type="EMBL" id="UXAT02000016">
    <property type="protein sequence ID" value="VUX46529.1"/>
    <property type="molecule type" value="Genomic_DNA"/>
</dbReference>
<accession>A0A564WEF1</accession>
<name>A0A564WEF1_9PROT</name>
<evidence type="ECO:0000256" key="1">
    <source>
        <dbReference type="SAM" id="Coils"/>
    </source>
</evidence>
<evidence type="ECO:0000256" key="2">
    <source>
        <dbReference type="SAM" id="MobiDB-lite"/>
    </source>
</evidence>
<protein>
    <submittedName>
        <fullName evidence="3">Uncharacterized protein</fullName>
    </submittedName>
</protein>
<dbReference type="AlphaFoldDB" id="A0A564WEF1"/>
<feature type="coiled-coil region" evidence="1">
    <location>
        <begin position="743"/>
        <end position="770"/>
    </location>
</feature>
<keyword evidence="4" id="KW-1185">Reference proteome</keyword>
<feature type="compositionally biased region" description="Basic and acidic residues" evidence="2">
    <location>
        <begin position="423"/>
        <end position="454"/>
    </location>
</feature>
<feature type="region of interest" description="Disordered" evidence="2">
    <location>
        <begin position="406"/>
        <end position="460"/>
    </location>
</feature>
<evidence type="ECO:0000313" key="4">
    <source>
        <dbReference type="Proteomes" id="UP000326641"/>
    </source>
</evidence>
<sequence length="967" mass="106517">MEPLFKFLLSRPLEAKSAGVDAIVVKVSVSFAKALQKAFRDPDRARALLSAAAAVLERPAGPADARQEAYTAAAHAFLAAARSGEVTTVAEARSAIETGFGTTVAALMQDQPFTELSQNAIDQLTAIKYRGLIDRRAEPLAAIVRTAAYVTLLAAGGDDEAIPLPADWMRRVIVLDGLERQPSGREPAPERPGEPQAPDREALSRGAALKEKAALAERRRQLETALVELNALPSDRLLGEVPVEEVPEERPSRDEHGRTSMTAGRVAPPSARIALARTALDDLDSSSRRVVEKLAVAPERAGLVEILRRGEQEVRSLSVAEARLDEVLVPRTRTLMVGGGLYTATTYTSFDGEERAEGTPGVPATRGEVSSVGIGDLLVVKQTLKGYEARELSHVDNILKGEHRSLSTKRTRTTEETIEDERETTVEEERDQQSTERFEMQREASKVQKEDDSLKIGTSLSGSYGPMVEFKVTTDLGMSSSKEESTKAAENYSKEVVNKASTKVTERVRRLTRLKTVESFEEENVHEWNNVAGADHVVGQYQWLDKLYEAQVFNYGSRMLFDLVVPEPAAFIHHTLKTLLPAGAEIVKPIPFTLDSDDITIGNYAFYAHRYDAEGIEAPPEPIITVSKVFEGNDPTAEAGQVQKSAEVPINDGYEAMHARAHVATTNWEAGHKTVLSIGTLTWIHAGPSVGWREGPLNKQQKSITCTLLTWRVATVVASIEITCNRTAAALEKWRIKTHAAIKKGYLKQLKDYEDAIEAAKAQASAETRRRNPALNALLQREELKKAVISVFTAQHYDSFNSIETGGMGLPQVALTEAGLEGPYIRFFEQAFEWEQMMFLYYPYFWGRKSRWVEASFIEDADFEFAAFMKAGAARVVVSVRPGFELAVAHFLETGQIWEGGDPPLVTSASYLNIVDEIKERQQAPGAEVAVGAPWEVRLPTTLIALRKKDSLPRWQKNTAGEWEDAT</sequence>
<feature type="region of interest" description="Disordered" evidence="2">
    <location>
        <begin position="240"/>
        <end position="266"/>
    </location>
</feature>
<feature type="region of interest" description="Disordered" evidence="2">
    <location>
        <begin position="179"/>
        <end position="207"/>
    </location>
</feature>
<comment type="caution">
    <text evidence="3">The sequence shown here is derived from an EMBL/GenBank/DDBJ whole genome shotgun (WGS) entry which is preliminary data.</text>
</comment>
<dbReference type="Proteomes" id="UP000326641">
    <property type="component" value="Unassembled WGS sequence"/>
</dbReference>
<organism evidence="3 4">
    <name type="scientific">Candidatus Defluviicoccus seviourii</name>
    <dbReference type="NCBI Taxonomy" id="2565273"/>
    <lineage>
        <taxon>Bacteria</taxon>
        <taxon>Pseudomonadati</taxon>
        <taxon>Pseudomonadota</taxon>
        <taxon>Alphaproteobacteria</taxon>
        <taxon>Rhodospirillales</taxon>
        <taxon>Rhodospirillaceae</taxon>
        <taxon>Defluviicoccus</taxon>
    </lineage>
</organism>